<keyword evidence="3" id="KW-0804">Transcription</keyword>
<dbReference type="Gene3D" id="1.20.120.530">
    <property type="entry name" value="GntR ligand-binding domain-like"/>
    <property type="match status" value="1"/>
</dbReference>
<dbReference type="SMART" id="SM00345">
    <property type="entry name" value="HTH_GNTR"/>
    <property type="match status" value="1"/>
</dbReference>
<evidence type="ECO:0000256" key="4">
    <source>
        <dbReference type="SAM" id="MobiDB-lite"/>
    </source>
</evidence>
<dbReference type="Gene3D" id="1.10.10.10">
    <property type="entry name" value="Winged helix-like DNA-binding domain superfamily/Winged helix DNA-binding domain"/>
    <property type="match status" value="1"/>
</dbReference>
<dbReference type="EMBL" id="CAEZYF010000009">
    <property type="protein sequence ID" value="CAB4724612.1"/>
    <property type="molecule type" value="Genomic_DNA"/>
</dbReference>
<evidence type="ECO:0000313" key="11">
    <source>
        <dbReference type="EMBL" id="CAB4986656.1"/>
    </source>
</evidence>
<organism evidence="8">
    <name type="scientific">freshwater metagenome</name>
    <dbReference type="NCBI Taxonomy" id="449393"/>
    <lineage>
        <taxon>unclassified sequences</taxon>
        <taxon>metagenomes</taxon>
        <taxon>ecological metagenomes</taxon>
    </lineage>
</organism>
<evidence type="ECO:0000313" key="8">
    <source>
        <dbReference type="EMBL" id="CAB4803447.1"/>
    </source>
</evidence>
<feature type="domain" description="HTH gntR-type" evidence="5">
    <location>
        <begin position="11"/>
        <end position="81"/>
    </location>
</feature>
<keyword evidence="1" id="KW-0805">Transcription regulation</keyword>
<evidence type="ECO:0000256" key="3">
    <source>
        <dbReference type="ARBA" id="ARBA00023163"/>
    </source>
</evidence>
<dbReference type="PROSITE" id="PS50949">
    <property type="entry name" value="HTH_GNTR"/>
    <property type="match status" value="1"/>
</dbReference>
<evidence type="ECO:0000313" key="10">
    <source>
        <dbReference type="EMBL" id="CAB4936168.1"/>
    </source>
</evidence>
<evidence type="ECO:0000313" key="7">
    <source>
        <dbReference type="EMBL" id="CAB4724612.1"/>
    </source>
</evidence>
<feature type="region of interest" description="Disordered" evidence="4">
    <location>
        <begin position="252"/>
        <end position="273"/>
    </location>
</feature>
<protein>
    <submittedName>
        <fullName evidence="8">Unannotated protein</fullName>
    </submittedName>
</protein>
<evidence type="ECO:0000256" key="1">
    <source>
        <dbReference type="ARBA" id="ARBA00023015"/>
    </source>
</evidence>
<dbReference type="InterPro" id="IPR036388">
    <property type="entry name" value="WH-like_DNA-bd_sf"/>
</dbReference>
<dbReference type="EMBL" id="CAFBIY010000087">
    <property type="protein sequence ID" value="CAB4851599.1"/>
    <property type="molecule type" value="Genomic_DNA"/>
</dbReference>
<dbReference type="AlphaFoldDB" id="A0A6J6YCY0"/>
<dbReference type="PANTHER" id="PTHR43537:SF44">
    <property type="entry name" value="GNTR FAMILY REGULATORY PROTEIN"/>
    <property type="match status" value="1"/>
</dbReference>
<sequence length="273" mass="29808">MAAGAAEGRKHKTGEAVAALLRHRIVRGELPVGTKLPTEEELTEQFGIARTTLREALRVLESQGLIHIKRGRGGGGTVTMPDLSRLSESFAGALQMRATTFADLDSARLLIEPELAAWLATAHDADDLALLQDAGEAARTAAEQNDQAAFAIAASRFHTLLLERGRNTTLSLFSQLLHQLVESRYALGARDASQELMQRAARSYTKLISLIEAGDAGGARRHWQQQMTYMIEATGDQLIDYYDGEVPRLPVRRSSSAKKPNSKVLVPKSPRRS</sequence>
<dbReference type="SMART" id="SM00895">
    <property type="entry name" value="FCD"/>
    <property type="match status" value="1"/>
</dbReference>
<evidence type="ECO:0000256" key="2">
    <source>
        <dbReference type="ARBA" id="ARBA00023125"/>
    </source>
</evidence>
<dbReference type="InterPro" id="IPR011711">
    <property type="entry name" value="GntR_C"/>
</dbReference>
<dbReference type="Pfam" id="PF07729">
    <property type="entry name" value="FCD"/>
    <property type="match status" value="1"/>
</dbReference>
<dbReference type="EMBL" id="CAESGF010000009">
    <property type="protein sequence ID" value="CAB4363999.1"/>
    <property type="molecule type" value="Genomic_DNA"/>
</dbReference>
<dbReference type="EMBL" id="CAFBOL010000024">
    <property type="protein sequence ID" value="CAB4986656.1"/>
    <property type="molecule type" value="Genomic_DNA"/>
</dbReference>
<dbReference type="SUPFAM" id="SSF48008">
    <property type="entry name" value="GntR ligand-binding domain-like"/>
    <property type="match status" value="1"/>
</dbReference>
<dbReference type="Pfam" id="PF00392">
    <property type="entry name" value="GntR"/>
    <property type="match status" value="1"/>
</dbReference>
<dbReference type="GO" id="GO:0003700">
    <property type="term" value="F:DNA-binding transcription factor activity"/>
    <property type="evidence" value="ECO:0007669"/>
    <property type="project" value="InterPro"/>
</dbReference>
<evidence type="ECO:0000313" key="6">
    <source>
        <dbReference type="EMBL" id="CAB4363999.1"/>
    </source>
</evidence>
<name>A0A6J6YCY0_9ZZZZ</name>
<dbReference type="PRINTS" id="PR00035">
    <property type="entry name" value="HTHGNTR"/>
</dbReference>
<dbReference type="CDD" id="cd07377">
    <property type="entry name" value="WHTH_GntR"/>
    <property type="match status" value="1"/>
</dbReference>
<gene>
    <name evidence="7" type="ORF">UFOPK2656_01677</name>
    <name evidence="8" type="ORF">UFOPK3099_00255</name>
    <name evidence="9" type="ORF">UFOPK3267_01613</name>
    <name evidence="10" type="ORF">UFOPK3651_01819</name>
    <name evidence="11" type="ORF">UFOPK3931_01191</name>
    <name evidence="6" type="ORF">UFOPK4189_01768</name>
</gene>
<keyword evidence="2" id="KW-0238">DNA-binding</keyword>
<evidence type="ECO:0000259" key="5">
    <source>
        <dbReference type="PROSITE" id="PS50949"/>
    </source>
</evidence>
<dbReference type="SUPFAM" id="SSF46785">
    <property type="entry name" value="Winged helix' DNA-binding domain"/>
    <property type="match status" value="1"/>
</dbReference>
<dbReference type="InterPro" id="IPR036390">
    <property type="entry name" value="WH_DNA-bd_sf"/>
</dbReference>
<dbReference type="EMBL" id="CAFAAV010000011">
    <property type="protein sequence ID" value="CAB4803447.1"/>
    <property type="molecule type" value="Genomic_DNA"/>
</dbReference>
<dbReference type="EMBL" id="CAFBMT010000009">
    <property type="protein sequence ID" value="CAB4936168.1"/>
    <property type="molecule type" value="Genomic_DNA"/>
</dbReference>
<proteinExistence type="predicted"/>
<dbReference type="InterPro" id="IPR000524">
    <property type="entry name" value="Tscrpt_reg_HTH_GntR"/>
</dbReference>
<dbReference type="InterPro" id="IPR008920">
    <property type="entry name" value="TF_FadR/GntR_C"/>
</dbReference>
<reference evidence="8" key="1">
    <citation type="submission" date="2020-05" db="EMBL/GenBank/DDBJ databases">
        <authorList>
            <person name="Chiriac C."/>
            <person name="Salcher M."/>
            <person name="Ghai R."/>
            <person name="Kavagutti S V."/>
        </authorList>
    </citation>
    <scope>NUCLEOTIDE SEQUENCE</scope>
</reference>
<accession>A0A6J6YCY0</accession>
<dbReference type="PANTHER" id="PTHR43537">
    <property type="entry name" value="TRANSCRIPTIONAL REGULATOR, GNTR FAMILY"/>
    <property type="match status" value="1"/>
</dbReference>
<evidence type="ECO:0000313" key="9">
    <source>
        <dbReference type="EMBL" id="CAB4851599.1"/>
    </source>
</evidence>
<dbReference type="GO" id="GO:0003677">
    <property type="term" value="F:DNA binding"/>
    <property type="evidence" value="ECO:0007669"/>
    <property type="project" value="UniProtKB-KW"/>
</dbReference>